<evidence type="ECO:0000256" key="1">
    <source>
        <dbReference type="SAM" id="MobiDB-lite"/>
    </source>
</evidence>
<sequence>MNDTPFHNNFSPPQEPEFWDQDSQYAPPTPGYFRGSYATQSNYAPSPSVPEYEPNAASQRRPSTLPLLQESDLNDKAVAKDTEEDVILAPSASWNLVLEETLKNVIREKKSHQKMIRVDDTAIVALVNDRSQRDLTKRFNNTDIVWAPIEKQLRMSSIQVSRGGVLETHKDVPHEIKEELHLEEQQRQEKDKSKSSKVLGVKPYPPININVLPSHSVGLDATVSSAAAEPKVSKETSPLKIPGFRDVTVKEYGE</sequence>
<reference evidence="2 3" key="1">
    <citation type="journal article" date="2015" name="Mol. Plant Microbe Interact.">
        <title>Genome, transcriptome, and functional analyses of Penicillium expansum provide new insights into secondary metabolism and pathogenicity.</title>
        <authorList>
            <person name="Ballester A.R."/>
            <person name="Marcet-Houben M."/>
            <person name="Levin E."/>
            <person name="Sela N."/>
            <person name="Selma-Lazaro C."/>
            <person name="Carmona L."/>
            <person name="Wisniewski M."/>
            <person name="Droby S."/>
            <person name="Gonzalez-Candelas L."/>
            <person name="Gabaldon T."/>
        </authorList>
    </citation>
    <scope>NUCLEOTIDE SEQUENCE [LARGE SCALE GENOMIC DNA]</scope>
    <source>
        <strain evidence="2 3">PHI-1</strain>
    </source>
</reference>
<dbReference type="PhylomeDB" id="A0A0A2L7C5"/>
<gene>
    <name evidence="2" type="ORF">PITC_058400</name>
</gene>
<dbReference type="HOGENOM" id="CLU_1094609_0_0_1"/>
<evidence type="ECO:0000313" key="2">
    <source>
        <dbReference type="EMBL" id="KGO75088.1"/>
    </source>
</evidence>
<comment type="caution">
    <text evidence="2">The sequence shown here is derived from an EMBL/GenBank/DDBJ whole genome shotgun (WGS) entry which is preliminary data.</text>
</comment>
<dbReference type="OrthoDB" id="4232626at2759"/>
<protein>
    <submittedName>
        <fullName evidence="2">Uncharacterized protein</fullName>
    </submittedName>
</protein>
<organism evidence="2 3">
    <name type="scientific">Penicillium italicum</name>
    <name type="common">Blue mold</name>
    <dbReference type="NCBI Taxonomy" id="40296"/>
    <lineage>
        <taxon>Eukaryota</taxon>
        <taxon>Fungi</taxon>
        <taxon>Dikarya</taxon>
        <taxon>Ascomycota</taxon>
        <taxon>Pezizomycotina</taxon>
        <taxon>Eurotiomycetes</taxon>
        <taxon>Eurotiomycetidae</taxon>
        <taxon>Eurotiales</taxon>
        <taxon>Aspergillaceae</taxon>
        <taxon>Penicillium</taxon>
    </lineage>
</organism>
<accession>A0A0A2L7C5</accession>
<feature type="region of interest" description="Disordered" evidence="1">
    <location>
        <begin position="1"/>
        <end position="61"/>
    </location>
</feature>
<feature type="region of interest" description="Disordered" evidence="1">
    <location>
        <begin position="183"/>
        <end position="204"/>
    </location>
</feature>
<feature type="compositionally biased region" description="Basic and acidic residues" evidence="1">
    <location>
        <begin position="183"/>
        <end position="194"/>
    </location>
</feature>
<dbReference type="EMBL" id="JQGA01000520">
    <property type="protein sequence ID" value="KGO75088.1"/>
    <property type="molecule type" value="Genomic_DNA"/>
</dbReference>
<proteinExistence type="predicted"/>
<keyword evidence="3" id="KW-1185">Reference proteome</keyword>
<dbReference type="AlphaFoldDB" id="A0A0A2L7C5"/>
<feature type="compositionally biased region" description="Polar residues" evidence="1">
    <location>
        <begin position="1"/>
        <end position="12"/>
    </location>
</feature>
<dbReference type="OMA" id="LAICYCA"/>
<evidence type="ECO:0000313" key="3">
    <source>
        <dbReference type="Proteomes" id="UP000030104"/>
    </source>
</evidence>
<name>A0A0A2L7C5_PENIT</name>
<dbReference type="STRING" id="40296.A0A0A2L7C5"/>
<dbReference type="Proteomes" id="UP000030104">
    <property type="component" value="Unassembled WGS sequence"/>
</dbReference>